<dbReference type="PANTHER" id="PTHR24114:SF50">
    <property type="entry name" value="RNI-LIKE PROTEIN"/>
    <property type="match status" value="1"/>
</dbReference>
<name>A0ABM0MN99_SACKO</name>
<dbReference type="InterPro" id="IPR001611">
    <property type="entry name" value="Leu-rich_rpt"/>
</dbReference>
<keyword evidence="1" id="KW-1185">Reference proteome</keyword>
<reference evidence="2" key="1">
    <citation type="submission" date="2025-08" db="UniProtKB">
        <authorList>
            <consortium name="RefSeq"/>
        </authorList>
    </citation>
    <scope>IDENTIFICATION</scope>
    <source>
        <tissue evidence="2">Testes</tissue>
    </source>
</reference>
<sequence length="79" mass="8779">MLKENCYISELNLSSNKLGSQGARAVGDMLEHNTTLQRINLSANEFKDKDAEPFTQALKVGITTIHNSLYASFQTVTFL</sequence>
<gene>
    <name evidence="2" type="primary">LOC102810431</name>
</gene>
<proteinExistence type="predicted"/>
<dbReference type="SMART" id="SM00368">
    <property type="entry name" value="LRR_RI"/>
    <property type="match status" value="2"/>
</dbReference>
<dbReference type="Gene3D" id="3.80.10.10">
    <property type="entry name" value="Ribonuclease Inhibitor"/>
    <property type="match status" value="1"/>
</dbReference>
<dbReference type="RefSeq" id="XP_006821490.1">
    <property type="nucleotide sequence ID" value="XM_006821427.1"/>
</dbReference>
<dbReference type="PANTHER" id="PTHR24114">
    <property type="entry name" value="LEUCINE RICH REPEAT FAMILY PROTEIN"/>
    <property type="match status" value="1"/>
</dbReference>
<organism evidence="1 2">
    <name type="scientific">Saccoglossus kowalevskii</name>
    <name type="common">Acorn worm</name>
    <dbReference type="NCBI Taxonomy" id="10224"/>
    <lineage>
        <taxon>Eukaryota</taxon>
        <taxon>Metazoa</taxon>
        <taxon>Hemichordata</taxon>
        <taxon>Enteropneusta</taxon>
        <taxon>Harrimaniidae</taxon>
        <taxon>Saccoglossus</taxon>
    </lineage>
</organism>
<evidence type="ECO:0000313" key="1">
    <source>
        <dbReference type="Proteomes" id="UP000694865"/>
    </source>
</evidence>
<dbReference type="InterPro" id="IPR052394">
    <property type="entry name" value="LRR-containing"/>
</dbReference>
<accession>A0ABM0MN99</accession>
<dbReference type="Proteomes" id="UP000694865">
    <property type="component" value="Unplaced"/>
</dbReference>
<protein>
    <submittedName>
        <fullName evidence="2">Uncharacterized protein C14orf166B homolog</fullName>
    </submittedName>
</protein>
<dbReference type="SUPFAM" id="SSF52047">
    <property type="entry name" value="RNI-like"/>
    <property type="match status" value="1"/>
</dbReference>
<dbReference type="GeneID" id="102810431"/>
<evidence type="ECO:0000313" key="2">
    <source>
        <dbReference type="RefSeq" id="XP_006821490.1"/>
    </source>
</evidence>
<dbReference type="InterPro" id="IPR032675">
    <property type="entry name" value="LRR_dom_sf"/>
</dbReference>
<dbReference type="Pfam" id="PF13516">
    <property type="entry name" value="LRR_6"/>
    <property type="match status" value="2"/>
</dbReference>